<evidence type="ECO:0000256" key="5">
    <source>
        <dbReference type="ARBA" id="ARBA00023015"/>
    </source>
</evidence>
<keyword evidence="5" id="KW-0805">Transcription regulation</keyword>
<evidence type="ECO:0000256" key="13">
    <source>
        <dbReference type="SAM" id="MobiDB-lite"/>
    </source>
</evidence>
<dbReference type="GO" id="GO:0004879">
    <property type="term" value="F:nuclear receptor activity"/>
    <property type="evidence" value="ECO:0007669"/>
    <property type="project" value="InterPro"/>
</dbReference>
<evidence type="ECO:0000256" key="7">
    <source>
        <dbReference type="ARBA" id="ARBA00023163"/>
    </source>
</evidence>
<feature type="region of interest" description="Disordered" evidence="13">
    <location>
        <begin position="627"/>
        <end position="648"/>
    </location>
</feature>
<comment type="subcellular location">
    <subcellularLocation>
        <location evidence="1">Nucleus</location>
    </subcellularLocation>
</comment>
<dbReference type="Gene3D" id="3.30.50.10">
    <property type="entry name" value="Erythroid Transcription Factor GATA-1, subunit A"/>
    <property type="match status" value="1"/>
</dbReference>
<feature type="region of interest" description="Disordered" evidence="13">
    <location>
        <begin position="586"/>
        <end position="609"/>
    </location>
</feature>
<dbReference type="SUPFAM" id="SSF48508">
    <property type="entry name" value="Nuclear receptor ligand-binding domain"/>
    <property type="match status" value="1"/>
</dbReference>
<sequence>MGRELDYRCHTTPDHNMEDKPPSRSPSPPHSLATLLPVNLSISTSQALVVVSTLSPSTSTPITVTPVLLTSEATTPPVMATLVTSEDRLEGTSSVAASPEPVRTTHARTHCPAAQCRWRPATAPRVTPAAAGVSSCRNRTLHDSCCCCCCYYCRILICSCLLLLAPLCILFSFSLGVIACLRMICVGVCIRYSLFPTNVLLSLSPQQSLLHPSVAEALSASYTATFGDDSLSGTTGDEFKLGSAFTATPAPIYGEGGSETPFSEVFQAEYLLAAPPLEDLKPVITHPHSGTPPPGSPGHAASTTISAAAAAAAALPSFQETYSPRYRPLGSTEVFTFKTDEGRPVEYPQPPPAHQAFAQASPQHQQQQPQLQQQAQLSQQQQQQQQPSAPFEPYSHASQVYSRPAPYPSPSVPVSHAYSGPSKAFSSEFYPAAPTYDALQPLHPEHYLRPSTSHHYTEMGAASTSGTPPMSFLARKGPGEHIDPGMMRLHAPPMAACRPGSEQKPQSPAQLCAVCGDTAACQHYGVRTCEGCKGFFKRTVQKNAKYVCLADKNCPVDKRRRNRCQFCRFQKCLVVGMVKEVVRTDSLKGRRGRLPSKPKSPQESPPSPPVSLITALVRAHVDTTPDVSNLDYSQYREPSNGAESPSTEAERIQQFYSLLTSSIEVIRHFAEKIPGYHDLAREDQDLLFQSASLELFVLRVAYRLVNNPDDTKFVFDSGRVLHRSQCDRSFGEWLQGILDFSASLKAMDLDISAFACLSALTIITERHGLKDTKKVEQLQMKIISSLRDHVTYNAEAQKKPHYFSRILGKLPELRSLSVQGLQRIFYLKLEDLVPAPQLIENMFVSSLPF</sequence>
<keyword evidence="3" id="KW-0863">Zinc-finger</keyword>
<feature type="region of interest" description="Disordered" evidence="13">
    <location>
        <begin position="341"/>
        <end position="415"/>
    </location>
</feature>
<dbReference type="PANTHER" id="PTHR24085">
    <property type="entry name" value="NUCLEAR HORMONE RECEPTOR"/>
    <property type="match status" value="1"/>
</dbReference>
<keyword evidence="9" id="KW-0539">Nucleus</keyword>
<dbReference type="Proteomes" id="UP000747542">
    <property type="component" value="Unassembled WGS sequence"/>
</dbReference>
<dbReference type="InterPro" id="IPR035500">
    <property type="entry name" value="NHR-like_dom_sf"/>
</dbReference>
<dbReference type="GO" id="GO:0005667">
    <property type="term" value="C:transcription regulator complex"/>
    <property type="evidence" value="ECO:0007669"/>
    <property type="project" value="TreeGrafter"/>
</dbReference>
<dbReference type="SMART" id="SM00430">
    <property type="entry name" value="HOLI"/>
    <property type="match status" value="1"/>
</dbReference>
<dbReference type="Pfam" id="PF00104">
    <property type="entry name" value="Hormone_recep"/>
    <property type="match status" value="1"/>
</dbReference>
<dbReference type="CDD" id="cd06969">
    <property type="entry name" value="NR_DBD_NGFI-B"/>
    <property type="match status" value="1"/>
</dbReference>
<evidence type="ECO:0000256" key="1">
    <source>
        <dbReference type="ARBA" id="ARBA00004123"/>
    </source>
</evidence>
<dbReference type="PANTHER" id="PTHR24085:SF4">
    <property type="entry name" value="NUCLEAR HORMONE RECEPTOR HR38-RELATED"/>
    <property type="match status" value="1"/>
</dbReference>
<dbReference type="PRINTS" id="PR01284">
    <property type="entry name" value="NUCLEARECPTR"/>
</dbReference>
<dbReference type="InterPro" id="IPR013088">
    <property type="entry name" value="Znf_NHR/GATA"/>
</dbReference>
<gene>
    <name evidence="17" type="primary">Hr38-L</name>
    <name evidence="17" type="ORF">Hamer_G016117</name>
</gene>
<dbReference type="InterPro" id="IPR003070">
    <property type="entry name" value="NR4A1-3"/>
</dbReference>
<comment type="caution">
    <text evidence="17">The sequence shown here is derived from an EMBL/GenBank/DDBJ whole genome shotgun (WGS) entry which is preliminary data.</text>
</comment>
<evidence type="ECO:0000256" key="10">
    <source>
        <dbReference type="ARBA" id="ARBA00065130"/>
    </source>
</evidence>
<feature type="domain" description="NR LBD" evidence="16">
    <location>
        <begin position="608"/>
        <end position="846"/>
    </location>
</feature>
<evidence type="ECO:0000256" key="9">
    <source>
        <dbReference type="ARBA" id="ARBA00023242"/>
    </source>
</evidence>
<keyword evidence="4" id="KW-0862">Zinc</keyword>
<dbReference type="SMART" id="SM00399">
    <property type="entry name" value="ZnF_C4"/>
    <property type="match status" value="1"/>
</dbReference>
<dbReference type="AlphaFoldDB" id="A0A8J5K699"/>
<dbReference type="PROSITE" id="PS51030">
    <property type="entry name" value="NUCLEAR_REC_DBD_2"/>
    <property type="match status" value="1"/>
</dbReference>
<evidence type="ECO:0000256" key="8">
    <source>
        <dbReference type="ARBA" id="ARBA00023170"/>
    </source>
</evidence>
<feature type="transmembrane region" description="Helical" evidence="14">
    <location>
        <begin position="161"/>
        <end position="184"/>
    </location>
</feature>
<keyword evidence="14" id="KW-1133">Transmembrane helix</keyword>
<name>A0A8J5K699_HOMAM</name>
<keyword evidence="14" id="KW-0812">Transmembrane</keyword>
<keyword evidence="6" id="KW-0238">DNA-binding</keyword>
<evidence type="ECO:0000313" key="17">
    <source>
        <dbReference type="EMBL" id="KAG7170311.1"/>
    </source>
</evidence>
<dbReference type="GO" id="GO:0071376">
    <property type="term" value="P:cellular response to corticotropin-releasing hormone stimulus"/>
    <property type="evidence" value="ECO:0007669"/>
    <property type="project" value="TreeGrafter"/>
</dbReference>
<comment type="subunit">
    <text evidence="10">Forms a heterodimer with USP.</text>
</comment>
<dbReference type="SUPFAM" id="SSF57716">
    <property type="entry name" value="Glucocorticoid receptor-like (DNA-binding domain)"/>
    <property type="match status" value="1"/>
</dbReference>
<organism evidence="17 18">
    <name type="scientific">Homarus americanus</name>
    <name type="common">American lobster</name>
    <dbReference type="NCBI Taxonomy" id="6706"/>
    <lineage>
        <taxon>Eukaryota</taxon>
        <taxon>Metazoa</taxon>
        <taxon>Ecdysozoa</taxon>
        <taxon>Arthropoda</taxon>
        <taxon>Crustacea</taxon>
        <taxon>Multicrustacea</taxon>
        <taxon>Malacostraca</taxon>
        <taxon>Eumalacostraca</taxon>
        <taxon>Eucarida</taxon>
        <taxon>Decapoda</taxon>
        <taxon>Pleocyemata</taxon>
        <taxon>Astacidea</taxon>
        <taxon>Nephropoidea</taxon>
        <taxon>Nephropidae</taxon>
        <taxon>Homarus</taxon>
    </lineage>
</organism>
<reference evidence="17" key="1">
    <citation type="journal article" date="2021" name="Sci. Adv.">
        <title>The American lobster genome reveals insights on longevity, neural, and immune adaptations.</title>
        <authorList>
            <person name="Polinski J.M."/>
            <person name="Zimin A.V."/>
            <person name="Clark K.F."/>
            <person name="Kohn A.B."/>
            <person name="Sadowski N."/>
            <person name="Timp W."/>
            <person name="Ptitsyn A."/>
            <person name="Khanna P."/>
            <person name="Romanova D.Y."/>
            <person name="Williams P."/>
            <person name="Greenwood S.J."/>
            <person name="Moroz L.L."/>
            <person name="Walt D.R."/>
            <person name="Bodnar A.G."/>
        </authorList>
    </citation>
    <scope>NUCLEOTIDE SEQUENCE</scope>
    <source>
        <strain evidence="17">GMGI-L3</strain>
    </source>
</reference>
<protein>
    <recommendedName>
        <fullName evidence="11">Probable nuclear hormone receptor HR38</fullName>
    </recommendedName>
    <alternativeName>
        <fullName evidence="12">Nuclear receptor subfamily 4 group A member 4</fullName>
    </alternativeName>
</protein>
<evidence type="ECO:0000256" key="14">
    <source>
        <dbReference type="SAM" id="Phobius"/>
    </source>
</evidence>
<dbReference type="GO" id="GO:0035259">
    <property type="term" value="F:nuclear glucocorticoid receptor binding"/>
    <property type="evidence" value="ECO:0007669"/>
    <property type="project" value="TreeGrafter"/>
</dbReference>
<evidence type="ECO:0000256" key="12">
    <source>
        <dbReference type="ARBA" id="ARBA00075617"/>
    </source>
</evidence>
<evidence type="ECO:0000256" key="4">
    <source>
        <dbReference type="ARBA" id="ARBA00022833"/>
    </source>
</evidence>
<evidence type="ECO:0000256" key="6">
    <source>
        <dbReference type="ARBA" id="ARBA00023125"/>
    </source>
</evidence>
<keyword evidence="7" id="KW-0804">Transcription</keyword>
<accession>A0A8J5K699</accession>
<feature type="region of interest" description="Disordered" evidence="13">
    <location>
        <begin position="1"/>
        <end position="30"/>
    </location>
</feature>
<evidence type="ECO:0000256" key="11">
    <source>
        <dbReference type="ARBA" id="ARBA00071265"/>
    </source>
</evidence>
<keyword evidence="2" id="KW-0479">Metal-binding</keyword>
<evidence type="ECO:0000256" key="3">
    <source>
        <dbReference type="ARBA" id="ARBA00022771"/>
    </source>
</evidence>
<feature type="compositionally biased region" description="Basic and acidic residues" evidence="13">
    <location>
        <begin position="1"/>
        <end position="22"/>
    </location>
</feature>
<keyword evidence="18" id="KW-1185">Reference proteome</keyword>
<feature type="region of interest" description="Disordered" evidence="13">
    <location>
        <begin position="282"/>
        <end position="302"/>
    </location>
</feature>
<dbReference type="Pfam" id="PF00105">
    <property type="entry name" value="zf-C4"/>
    <property type="match status" value="1"/>
</dbReference>
<evidence type="ECO:0000313" key="18">
    <source>
        <dbReference type="Proteomes" id="UP000747542"/>
    </source>
</evidence>
<dbReference type="PRINTS" id="PR00047">
    <property type="entry name" value="STROIDFINGER"/>
</dbReference>
<keyword evidence="8 17" id="KW-0675">Receptor</keyword>
<dbReference type="Gene3D" id="1.10.565.10">
    <property type="entry name" value="Retinoid X Receptor"/>
    <property type="match status" value="1"/>
</dbReference>
<dbReference type="InterPro" id="IPR001723">
    <property type="entry name" value="Nuclear_hrmn_rcpt"/>
</dbReference>
<dbReference type="GO" id="GO:0008270">
    <property type="term" value="F:zinc ion binding"/>
    <property type="evidence" value="ECO:0007669"/>
    <property type="project" value="UniProtKB-KW"/>
</dbReference>
<keyword evidence="14" id="KW-0472">Membrane</keyword>
<feature type="domain" description="Nuclear receptor" evidence="15">
    <location>
        <begin position="509"/>
        <end position="584"/>
    </location>
</feature>
<dbReference type="FunFam" id="3.30.50.10:FF:000009">
    <property type="entry name" value="nuclear receptor subfamily 4 group A member 2"/>
    <property type="match status" value="1"/>
</dbReference>
<evidence type="ECO:0000256" key="2">
    <source>
        <dbReference type="ARBA" id="ARBA00022723"/>
    </source>
</evidence>
<dbReference type="PROSITE" id="PS00031">
    <property type="entry name" value="NUCLEAR_REC_DBD_1"/>
    <property type="match status" value="1"/>
</dbReference>
<evidence type="ECO:0000259" key="15">
    <source>
        <dbReference type="PROSITE" id="PS51030"/>
    </source>
</evidence>
<dbReference type="GO" id="GO:0005634">
    <property type="term" value="C:nucleus"/>
    <property type="evidence" value="ECO:0007669"/>
    <property type="project" value="UniProtKB-SubCell"/>
</dbReference>
<evidence type="ECO:0000259" key="16">
    <source>
        <dbReference type="PROSITE" id="PS51843"/>
    </source>
</evidence>
<dbReference type="GO" id="GO:0000978">
    <property type="term" value="F:RNA polymerase II cis-regulatory region sequence-specific DNA binding"/>
    <property type="evidence" value="ECO:0007669"/>
    <property type="project" value="TreeGrafter"/>
</dbReference>
<dbReference type="EMBL" id="JAHLQT010014436">
    <property type="protein sequence ID" value="KAG7170311.1"/>
    <property type="molecule type" value="Genomic_DNA"/>
</dbReference>
<proteinExistence type="predicted"/>
<dbReference type="PROSITE" id="PS51843">
    <property type="entry name" value="NR_LBD"/>
    <property type="match status" value="1"/>
</dbReference>
<dbReference type="InterPro" id="IPR001628">
    <property type="entry name" value="Znf_hrmn_rcpt"/>
</dbReference>
<feature type="compositionally biased region" description="Low complexity" evidence="13">
    <location>
        <begin position="354"/>
        <end position="391"/>
    </location>
</feature>
<dbReference type="PRINTS" id="PR00398">
    <property type="entry name" value="STRDHORMONER"/>
</dbReference>
<dbReference type="InterPro" id="IPR000536">
    <property type="entry name" value="Nucl_hrmn_rcpt_lig-bd"/>
</dbReference>